<evidence type="ECO:0000256" key="1">
    <source>
        <dbReference type="SAM" id="SignalP"/>
    </source>
</evidence>
<dbReference type="InterPro" id="IPR004843">
    <property type="entry name" value="Calcineurin-like_PHP"/>
</dbReference>
<keyword evidence="1" id="KW-0732">Signal</keyword>
<dbReference type="EMBL" id="JAJTJA010000015">
    <property type="protein sequence ID" value="KAH8689459.1"/>
    <property type="molecule type" value="Genomic_DNA"/>
</dbReference>
<dbReference type="RefSeq" id="XP_046065813.1">
    <property type="nucleotide sequence ID" value="XM_046219521.1"/>
</dbReference>
<dbReference type="PANTHER" id="PTHR11575">
    <property type="entry name" value="5'-NUCLEOTIDASE-RELATED"/>
    <property type="match status" value="1"/>
</dbReference>
<dbReference type="Pfam" id="PF00149">
    <property type="entry name" value="Metallophos"/>
    <property type="match status" value="1"/>
</dbReference>
<feature type="signal peptide" evidence="1">
    <location>
        <begin position="1"/>
        <end position="18"/>
    </location>
</feature>
<dbReference type="SUPFAM" id="SSF56300">
    <property type="entry name" value="Metallo-dependent phosphatases"/>
    <property type="match status" value="1"/>
</dbReference>
<dbReference type="InterPro" id="IPR014485">
    <property type="entry name" value="Pesterase_C1039"/>
</dbReference>
<gene>
    <name evidence="4" type="ORF">BGW36DRAFT_420769</name>
</gene>
<evidence type="ECO:0000259" key="3">
    <source>
        <dbReference type="Pfam" id="PF21953"/>
    </source>
</evidence>
<dbReference type="InterPro" id="IPR029052">
    <property type="entry name" value="Metallo-depent_PP-like"/>
</dbReference>
<keyword evidence="5" id="KW-1185">Reference proteome</keyword>
<dbReference type="Gene3D" id="3.60.21.10">
    <property type="match status" value="1"/>
</dbReference>
<dbReference type="InterPro" id="IPR006179">
    <property type="entry name" value="5_nucleotidase/apyrase"/>
</dbReference>
<protein>
    <submittedName>
        <fullName evidence="4">Metallo-dependent phosphatase-like protein</fullName>
    </submittedName>
</protein>
<dbReference type="Gene3D" id="3.90.780.10">
    <property type="entry name" value="5'-Nucleotidase, C-terminal domain"/>
    <property type="match status" value="1"/>
</dbReference>
<dbReference type="AlphaFoldDB" id="A0AAD4PRQ5"/>
<organism evidence="4 5">
    <name type="scientific">Talaromyces proteolyticus</name>
    <dbReference type="NCBI Taxonomy" id="1131652"/>
    <lineage>
        <taxon>Eukaryota</taxon>
        <taxon>Fungi</taxon>
        <taxon>Dikarya</taxon>
        <taxon>Ascomycota</taxon>
        <taxon>Pezizomycotina</taxon>
        <taxon>Eurotiomycetes</taxon>
        <taxon>Eurotiomycetidae</taxon>
        <taxon>Eurotiales</taxon>
        <taxon>Trichocomaceae</taxon>
        <taxon>Talaromyces</taxon>
        <taxon>Talaromyces sect. Bacilispori</taxon>
    </lineage>
</organism>
<comment type="caution">
    <text evidence="4">The sequence shown here is derived from an EMBL/GenBank/DDBJ whole genome shotgun (WGS) entry which is preliminary data.</text>
</comment>
<dbReference type="GeneID" id="70249808"/>
<name>A0AAD4PRQ5_9EURO</name>
<dbReference type="InterPro" id="IPR053828">
    <property type="entry name" value="Nucleosidase_C"/>
</dbReference>
<evidence type="ECO:0000313" key="4">
    <source>
        <dbReference type="EMBL" id="KAH8689459.1"/>
    </source>
</evidence>
<dbReference type="Pfam" id="PF21953">
    <property type="entry name" value="NadN_nucleosid_C"/>
    <property type="match status" value="1"/>
</dbReference>
<proteinExistence type="predicted"/>
<feature type="domain" description="Putative 5'-nucleotidase C-terminal" evidence="3">
    <location>
        <begin position="380"/>
        <end position="575"/>
    </location>
</feature>
<feature type="chain" id="PRO_5042073937" evidence="1">
    <location>
        <begin position="19"/>
        <end position="629"/>
    </location>
</feature>
<dbReference type="SUPFAM" id="SSF55816">
    <property type="entry name" value="5'-nucleotidase (syn. UDP-sugar hydrolase), C-terminal domain"/>
    <property type="match status" value="1"/>
</dbReference>
<dbReference type="InterPro" id="IPR036907">
    <property type="entry name" value="5'-Nucleotdase_C_sf"/>
</dbReference>
<feature type="domain" description="Calcineurin-like phosphoesterase" evidence="2">
    <location>
        <begin position="33"/>
        <end position="263"/>
    </location>
</feature>
<dbReference type="Proteomes" id="UP001201262">
    <property type="component" value="Unassembled WGS sequence"/>
</dbReference>
<evidence type="ECO:0000259" key="2">
    <source>
        <dbReference type="Pfam" id="PF00149"/>
    </source>
</evidence>
<reference evidence="4" key="1">
    <citation type="submission" date="2021-12" db="EMBL/GenBank/DDBJ databases">
        <title>Convergent genome expansion in fungi linked to evolution of root-endophyte symbiosis.</title>
        <authorList>
            <consortium name="DOE Joint Genome Institute"/>
            <person name="Ke Y.-H."/>
            <person name="Bonito G."/>
            <person name="Liao H.-L."/>
            <person name="Looney B."/>
            <person name="Rojas-Flechas A."/>
            <person name="Nash J."/>
            <person name="Hameed K."/>
            <person name="Schadt C."/>
            <person name="Martin F."/>
            <person name="Crous P.W."/>
            <person name="Miettinen O."/>
            <person name="Magnuson J.K."/>
            <person name="Labbe J."/>
            <person name="Jacobson D."/>
            <person name="Doktycz M.J."/>
            <person name="Veneault-Fourrey C."/>
            <person name="Kuo A."/>
            <person name="Mondo S."/>
            <person name="Calhoun S."/>
            <person name="Riley R."/>
            <person name="Ohm R."/>
            <person name="LaButti K."/>
            <person name="Andreopoulos B."/>
            <person name="Pangilinan J."/>
            <person name="Nolan M."/>
            <person name="Tritt A."/>
            <person name="Clum A."/>
            <person name="Lipzen A."/>
            <person name="Daum C."/>
            <person name="Barry K."/>
            <person name="Grigoriev I.V."/>
            <person name="Vilgalys R."/>
        </authorList>
    </citation>
    <scope>NUCLEOTIDE SEQUENCE</scope>
    <source>
        <strain evidence="4">PMI_201</strain>
    </source>
</reference>
<evidence type="ECO:0000313" key="5">
    <source>
        <dbReference type="Proteomes" id="UP001201262"/>
    </source>
</evidence>
<dbReference type="GO" id="GO:0009166">
    <property type="term" value="P:nucleotide catabolic process"/>
    <property type="evidence" value="ECO:0007669"/>
    <property type="project" value="InterPro"/>
</dbReference>
<sequence>MTFLSALLTTYLLFLLDAIDVGPLKELEWGQINFIHTTDVHGWFEGHMKERNSRADWGDFYSFAQHMREKAKTLDVDLILVDTGDLHDGAGLSDATHPDGKESDKLFMMTDFDLLTVGNHDLADAGRPEASHTILANHYGDKYITSNVNTSQNGLNSKPIGSRSYYHTTPKGIRIMAFGIMYDYWSPPKNVNVQLAEAMIQETWFQAAVKRTDVDLFVLVGHNPARLNTSDNDNNSTMKFIAEEIQKKTPGIPVQAFAGHSHVRDFMVYNDNATALQSGKYADTVGWLAMSGIHSPTYNGSMYPANVPNPTRHAVTSPKSNLTYARRYLDWNRETFQYHTGTAGDDKAFDTTNGTAISRNITLLRNEYNLTDYYGCAPRSYCISCKPYGSEGNIYTLFEDALAKVVVSKERENIPRLIFSNKNSIRYDIAQGPFTYDDSFILCPWADYMNFTTGVTAEDASKLYDTVTYYTEHNKCPPTADVSFGDMLLENSGTGSKQKVLSRRSVSRRSVQSPGMLTAGYRTGDDFGNDGDDTQHAPVPYYQPPAYAKANVTVPGQTYETLYDIVFIDHIAKYIMPALNCINKGKYHMNKSYYVDQSINTNTLIGLYAQTDVQWNRTMQNCSVGAFIG</sequence>
<dbReference type="PANTHER" id="PTHR11575:SF22">
    <property type="entry name" value="ADL392WP"/>
    <property type="match status" value="1"/>
</dbReference>
<accession>A0AAD4PRQ5</accession>
<dbReference type="GO" id="GO:0005829">
    <property type="term" value="C:cytosol"/>
    <property type="evidence" value="ECO:0007669"/>
    <property type="project" value="TreeGrafter"/>
</dbReference>
<dbReference type="GO" id="GO:0016787">
    <property type="term" value="F:hydrolase activity"/>
    <property type="evidence" value="ECO:0007669"/>
    <property type="project" value="InterPro"/>
</dbReference>
<dbReference type="PIRSF" id="PIRSF017316">
    <property type="entry name" value="Pesterase_C1039"/>
    <property type="match status" value="1"/>
</dbReference>